<feature type="compositionally biased region" description="Polar residues" evidence="12">
    <location>
        <begin position="652"/>
        <end position="662"/>
    </location>
</feature>
<feature type="compositionally biased region" description="Polar residues" evidence="12">
    <location>
        <begin position="461"/>
        <end position="471"/>
    </location>
</feature>
<keyword evidence="6 10" id="KW-0967">Endosome</keyword>
<feature type="compositionally biased region" description="Pro residues" evidence="12">
    <location>
        <begin position="602"/>
        <end position="615"/>
    </location>
</feature>
<evidence type="ECO:0000256" key="11">
    <source>
        <dbReference type="PROSITE-ProRule" id="PRU00091"/>
    </source>
</evidence>
<dbReference type="InParanoid" id="A0A0H2RZT7"/>
<evidence type="ECO:0000256" key="4">
    <source>
        <dbReference type="ARBA" id="ARBA00022723"/>
    </source>
</evidence>
<dbReference type="InterPro" id="IPR017073">
    <property type="entry name" value="HGS/VPS27"/>
</dbReference>
<dbReference type="Gene3D" id="1.25.40.90">
    <property type="match status" value="1"/>
</dbReference>
<evidence type="ECO:0000256" key="8">
    <source>
        <dbReference type="ARBA" id="ARBA00022833"/>
    </source>
</evidence>
<evidence type="ECO:0000256" key="12">
    <source>
        <dbReference type="SAM" id="MobiDB-lite"/>
    </source>
</evidence>
<feature type="compositionally biased region" description="Low complexity" evidence="12">
    <location>
        <begin position="679"/>
        <end position="688"/>
    </location>
</feature>
<keyword evidence="7 11" id="KW-0863">Zinc-finger</keyword>
<dbReference type="GO" id="GO:0043130">
    <property type="term" value="F:ubiquitin binding"/>
    <property type="evidence" value="ECO:0007669"/>
    <property type="project" value="InterPro"/>
</dbReference>
<dbReference type="CDD" id="cd16979">
    <property type="entry name" value="VHS_Vps27"/>
    <property type="match status" value="1"/>
</dbReference>
<keyword evidence="16" id="KW-1185">Reference proteome</keyword>
<dbReference type="Gene3D" id="1.20.5.1940">
    <property type="match status" value="1"/>
</dbReference>
<keyword evidence="8" id="KW-0862">Zinc</keyword>
<feature type="compositionally biased region" description="Polar residues" evidence="12">
    <location>
        <begin position="479"/>
        <end position="510"/>
    </location>
</feature>
<dbReference type="Pfam" id="PF02809">
    <property type="entry name" value="UIM"/>
    <property type="match status" value="2"/>
</dbReference>
<feature type="region of interest" description="Disordered" evidence="12">
    <location>
        <begin position="556"/>
        <end position="580"/>
    </location>
</feature>
<keyword evidence="9 10" id="KW-0472">Membrane</keyword>
<dbReference type="AlphaFoldDB" id="A0A0H2RZT7"/>
<proteinExistence type="inferred from homology"/>
<dbReference type="GO" id="GO:0043328">
    <property type="term" value="P:protein transport to vacuole involved in ubiquitin-dependent protein catabolic process via the multivesicular body sorting pathway"/>
    <property type="evidence" value="ECO:0007669"/>
    <property type="project" value="TreeGrafter"/>
</dbReference>
<dbReference type="GO" id="GO:0032266">
    <property type="term" value="F:phosphatidylinositol-3-phosphate binding"/>
    <property type="evidence" value="ECO:0007669"/>
    <property type="project" value="TreeGrafter"/>
</dbReference>
<dbReference type="PANTHER" id="PTHR47794:SF1">
    <property type="entry name" value="VACUOLAR PROTEIN SORTING-ASSOCIATED PROTEIN 27"/>
    <property type="match status" value="1"/>
</dbReference>
<dbReference type="SMART" id="SM00288">
    <property type="entry name" value="VHS"/>
    <property type="match status" value="1"/>
</dbReference>
<feature type="compositionally biased region" description="Low complexity" evidence="12">
    <location>
        <begin position="710"/>
        <end position="719"/>
    </location>
</feature>
<dbReference type="SMART" id="SM00726">
    <property type="entry name" value="UIM"/>
    <property type="match status" value="2"/>
</dbReference>
<dbReference type="GO" id="GO:0010008">
    <property type="term" value="C:endosome membrane"/>
    <property type="evidence" value="ECO:0007669"/>
    <property type="project" value="UniProtKB-SubCell"/>
</dbReference>
<feature type="domain" description="VHS" evidence="14">
    <location>
        <begin position="29"/>
        <end position="151"/>
    </location>
</feature>
<dbReference type="OrthoDB" id="957735at2759"/>
<comment type="subcellular location">
    <subcellularLocation>
        <location evidence="1 10">Endosome membrane</location>
        <topology evidence="1 10">Peripheral membrane protein</topology>
        <orientation evidence="1 10">Cytoplasmic side</orientation>
    </subcellularLocation>
</comment>
<dbReference type="GO" id="GO:0008270">
    <property type="term" value="F:zinc ion binding"/>
    <property type="evidence" value="ECO:0007669"/>
    <property type="project" value="UniProtKB-KW"/>
</dbReference>
<dbReference type="SMART" id="SM00064">
    <property type="entry name" value="FYVE"/>
    <property type="match status" value="1"/>
</dbReference>
<dbReference type="PROSITE" id="PS50330">
    <property type="entry name" value="UIM"/>
    <property type="match status" value="2"/>
</dbReference>
<feature type="region of interest" description="Disordered" evidence="12">
    <location>
        <begin position="598"/>
        <end position="734"/>
    </location>
</feature>
<dbReference type="PIRSF" id="PIRSF036956">
    <property type="entry name" value="Hrs_Vps27"/>
    <property type="match status" value="1"/>
</dbReference>
<comment type="function">
    <text evidence="10">Component of the ESCRT-0 complex which is the sorting receptor for ubiquitinated cargo proteins at the multivesicular body (MVB) and recruits ESCRT-I to the MVB outer membrane.</text>
</comment>
<organism evidence="15 16">
    <name type="scientific">Schizopora paradoxa</name>
    <dbReference type="NCBI Taxonomy" id="27342"/>
    <lineage>
        <taxon>Eukaryota</taxon>
        <taxon>Fungi</taxon>
        <taxon>Dikarya</taxon>
        <taxon>Basidiomycota</taxon>
        <taxon>Agaricomycotina</taxon>
        <taxon>Agaricomycetes</taxon>
        <taxon>Hymenochaetales</taxon>
        <taxon>Schizoporaceae</taxon>
        <taxon>Schizopora</taxon>
    </lineage>
</organism>
<dbReference type="GO" id="GO:0033565">
    <property type="term" value="C:ESCRT-0 complex"/>
    <property type="evidence" value="ECO:0007669"/>
    <property type="project" value="TreeGrafter"/>
</dbReference>
<accession>A0A0H2RZT7</accession>
<dbReference type="EMBL" id="KQ085903">
    <property type="protein sequence ID" value="KLO17605.1"/>
    <property type="molecule type" value="Genomic_DNA"/>
</dbReference>
<dbReference type="Gene3D" id="3.30.40.10">
    <property type="entry name" value="Zinc/RING finger domain, C3HC4 (zinc finger)"/>
    <property type="match status" value="1"/>
</dbReference>
<feature type="compositionally biased region" description="Polar residues" evidence="12">
    <location>
        <begin position="617"/>
        <end position="644"/>
    </location>
</feature>
<evidence type="ECO:0000256" key="7">
    <source>
        <dbReference type="ARBA" id="ARBA00022771"/>
    </source>
</evidence>
<dbReference type="CDD" id="cd21385">
    <property type="entry name" value="GAT_Vps27"/>
    <property type="match status" value="1"/>
</dbReference>
<name>A0A0H2RZT7_9AGAM</name>
<evidence type="ECO:0000259" key="14">
    <source>
        <dbReference type="PROSITE" id="PS50179"/>
    </source>
</evidence>
<dbReference type="PROSITE" id="PS50179">
    <property type="entry name" value="VHS"/>
    <property type="match status" value="1"/>
</dbReference>
<keyword evidence="4" id="KW-0479">Metal-binding</keyword>
<dbReference type="SUPFAM" id="SSF48464">
    <property type="entry name" value="ENTH/VHS domain"/>
    <property type="match status" value="1"/>
</dbReference>
<evidence type="ECO:0000259" key="13">
    <source>
        <dbReference type="PROSITE" id="PS50178"/>
    </source>
</evidence>
<gene>
    <name evidence="15" type="ORF">SCHPADRAFT_821183</name>
</gene>
<comment type="subunit">
    <text evidence="10">Component of the ESCRT-0 complex composed of HSE1 and VPS27.</text>
</comment>
<dbReference type="Pfam" id="PF00790">
    <property type="entry name" value="VHS"/>
    <property type="match status" value="1"/>
</dbReference>
<feature type="region of interest" description="Disordered" evidence="12">
    <location>
        <begin position="271"/>
        <end position="322"/>
    </location>
</feature>
<dbReference type="STRING" id="27342.A0A0H2RZT7"/>
<evidence type="ECO:0000256" key="3">
    <source>
        <dbReference type="ARBA" id="ARBA00017753"/>
    </source>
</evidence>
<dbReference type="Gene3D" id="6.10.140.100">
    <property type="match status" value="1"/>
</dbReference>
<feature type="compositionally biased region" description="Basic and acidic residues" evidence="12">
    <location>
        <begin position="724"/>
        <end position="734"/>
    </location>
</feature>
<feature type="region of interest" description="Disordered" evidence="12">
    <location>
        <begin position="461"/>
        <end position="511"/>
    </location>
</feature>
<dbReference type="InterPro" id="IPR000306">
    <property type="entry name" value="Znf_FYVE"/>
</dbReference>
<dbReference type="InterPro" id="IPR011011">
    <property type="entry name" value="Znf_FYVE_PHD"/>
</dbReference>
<dbReference type="InterPro" id="IPR003903">
    <property type="entry name" value="UIM_dom"/>
</dbReference>
<dbReference type="Pfam" id="PF01363">
    <property type="entry name" value="FYVE"/>
    <property type="match status" value="1"/>
</dbReference>
<dbReference type="InterPro" id="IPR017455">
    <property type="entry name" value="Znf_FYVE-rel"/>
</dbReference>
<protein>
    <recommendedName>
        <fullName evidence="3 10">Vacuolar protein sorting-associated protein 27</fullName>
    </recommendedName>
</protein>
<dbReference type="SUPFAM" id="SSF57903">
    <property type="entry name" value="FYVE/PHD zinc finger"/>
    <property type="match status" value="1"/>
</dbReference>
<dbReference type="Proteomes" id="UP000053477">
    <property type="component" value="Unassembled WGS sequence"/>
</dbReference>
<evidence type="ECO:0000256" key="2">
    <source>
        <dbReference type="ARBA" id="ARBA00008597"/>
    </source>
</evidence>
<comment type="similarity">
    <text evidence="2 10">Belongs to the VPS27 family.</text>
</comment>
<dbReference type="PANTHER" id="PTHR47794">
    <property type="entry name" value="VACUOLAR PROTEIN SORTING-ASSOCIATED PROTEIN 27"/>
    <property type="match status" value="1"/>
</dbReference>
<dbReference type="InterPro" id="IPR008942">
    <property type="entry name" value="ENTH_VHS"/>
</dbReference>
<dbReference type="InterPro" id="IPR002014">
    <property type="entry name" value="VHS_dom"/>
</dbReference>
<dbReference type="GO" id="GO:0006623">
    <property type="term" value="P:protein targeting to vacuole"/>
    <property type="evidence" value="ECO:0007669"/>
    <property type="project" value="TreeGrafter"/>
</dbReference>
<evidence type="ECO:0000313" key="16">
    <source>
        <dbReference type="Proteomes" id="UP000053477"/>
    </source>
</evidence>
<evidence type="ECO:0000313" key="15">
    <source>
        <dbReference type="EMBL" id="KLO17605.1"/>
    </source>
</evidence>
<dbReference type="FunCoup" id="A0A0H2RZT7">
    <property type="interactions" value="96"/>
</dbReference>
<dbReference type="PROSITE" id="PS50178">
    <property type="entry name" value="ZF_FYVE"/>
    <property type="match status" value="1"/>
</dbReference>
<dbReference type="InterPro" id="IPR013083">
    <property type="entry name" value="Znf_RING/FYVE/PHD"/>
</dbReference>
<reference evidence="15 16" key="1">
    <citation type="submission" date="2015-04" db="EMBL/GenBank/DDBJ databases">
        <title>Complete genome sequence of Schizopora paradoxa KUC8140, a cosmopolitan wood degrader in East Asia.</title>
        <authorList>
            <consortium name="DOE Joint Genome Institute"/>
            <person name="Min B."/>
            <person name="Park H."/>
            <person name="Jang Y."/>
            <person name="Kim J.-J."/>
            <person name="Kim K.H."/>
            <person name="Pangilinan J."/>
            <person name="Lipzen A."/>
            <person name="Riley R."/>
            <person name="Grigoriev I.V."/>
            <person name="Spatafora J.W."/>
            <person name="Choi I.-G."/>
        </authorList>
    </citation>
    <scope>NUCLEOTIDE SEQUENCE [LARGE SCALE GENOMIC DNA]</scope>
    <source>
        <strain evidence="15 16">KUC8140</strain>
    </source>
</reference>
<keyword evidence="5" id="KW-0677">Repeat</keyword>
<feature type="domain" description="FYVE-type" evidence="13">
    <location>
        <begin position="171"/>
        <end position="231"/>
    </location>
</feature>
<evidence type="ECO:0000256" key="5">
    <source>
        <dbReference type="ARBA" id="ARBA00022737"/>
    </source>
</evidence>
<evidence type="ECO:0000256" key="9">
    <source>
        <dbReference type="ARBA" id="ARBA00023136"/>
    </source>
</evidence>
<evidence type="ECO:0000256" key="6">
    <source>
        <dbReference type="ARBA" id="ARBA00022753"/>
    </source>
</evidence>
<evidence type="ECO:0000256" key="1">
    <source>
        <dbReference type="ARBA" id="ARBA00004125"/>
    </source>
</evidence>
<feature type="region of interest" description="Disordered" evidence="12">
    <location>
        <begin position="528"/>
        <end position="547"/>
    </location>
</feature>
<evidence type="ECO:0000256" key="10">
    <source>
        <dbReference type="PIRNR" id="PIRNR036956"/>
    </source>
</evidence>
<sequence>MSLSAWLWGTPQVDEAVDKATSELLPAGTEDIALNLEICDQIRSKSVQPKDAMRALKRRLNHKNPNVQLLALSLTDICIKNGGDHFLVEVASREFMDNLVSILKMPSLNLDVKSKALKLIQDWAMIFEGKHNLPYVGQVYSTLKSEGFSFPPQDRTSTSSAMASTQTAPEWIDSDVCLRCRTPFSLTNRKHHCRNCGQVFDQQCSSKSMPLPHFGIAQEVRVCDTCHSKLTKKDIKVIRHSSSSRHRSGRDLADEELQRAIQLSLQEVGAASVNGQSHRPGYAPSYSVPAQGAAWHSSEPPLVDKSTRPTTSKAIDEDEDDPELKAAIEASLREASAPKPSAPTGLEDNSNASVHRHTSYEHPVRSHTYPLIPQYDLEPLESDAILTFSQTVEHVEAEGGRDISRFPAVNELYDKASGLRPKLAMSLDDTNRKEKMLTDMHEKLSQAVKLYDSLLTQQLSRPAWRSNSQPAEPNRHNTVDGSYQQWSASPSQMPPSQDQNNWPQAGASTYPQQQLQYSAQYAQLPPSEQTYQPAQQIPSQQTGSSVNTAYQPTRQQSYTAPSIPPQFAPAQVQSPPPPVQQNMQYASPQTMAYQVPIAATSPPAPPQAPMQPVAPPLNSQFAPPSVPQTQSPPLTQYQPSTSVASPPPQPVLSRQNTLSYAPSANGYAPAMSPPPPGPSAQARPQSQPFAPPGILPQFPAVPTSNFAPFPVHSSSVPSSGFEQSEQKEALLIDL</sequence>